<dbReference type="RefSeq" id="WP_205120818.1">
    <property type="nucleotide sequence ID" value="NZ_JAFBCM010000001.1"/>
</dbReference>
<sequence>MIGSQSNRRRGPVLSGAMDRQTGQVFFGQNTGIPRPLHPELGTALNNFRGPAAAGKGVPGAHAEIYAVSAGLLARQGSSISDFSLYSVRLRGTGQGSPIIMCPNCSSLLKGAEDLVR</sequence>
<name>A0ABV7YAF0_9ACTN</name>
<gene>
    <name evidence="1" type="ORF">ACFOUW_15720</name>
</gene>
<evidence type="ECO:0000313" key="2">
    <source>
        <dbReference type="Proteomes" id="UP001595699"/>
    </source>
</evidence>
<evidence type="ECO:0000313" key="1">
    <source>
        <dbReference type="EMBL" id="MFC3762290.1"/>
    </source>
</evidence>
<dbReference type="Proteomes" id="UP001595699">
    <property type="component" value="Unassembled WGS sequence"/>
</dbReference>
<dbReference type="Pfam" id="PF14431">
    <property type="entry name" value="YwqJ-deaminase"/>
    <property type="match status" value="1"/>
</dbReference>
<organism evidence="1 2">
    <name type="scientific">Tenggerimyces flavus</name>
    <dbReference type="NCBI Taxonomy" id="1708749"/>
    <lineage>
        <taxon>Bacteria</taxon>
        <taxon>Bacillati</taxon>
        <taxon>Actinomycetota</taxon>
        <taxon>Actinomycetes</taxon>
        <taxon>Propionibacteriales</taxon>
        <taxon>Nocardioidaceae</taxon>
        <taxon>Tenggerimyces</taxon>
    </lineage>
</organism>
<protein>
    <submittedName>
        <fullName evidence="1">YwqJ-related putative deaminase</fullName>
    </submittedName>
</protein>
<dbReference type="InterPro" id="IPR025968">
    <property type="entry name" value="YwqJ_deaminase"/>
</dbReference>
<accession>A0ABV7YAF0</accession>
<keyword evidence="2" id="KW-1185">Reference proteome</keyword>
<dbReference type="EMBL" id="JBHRZH010000012">
    <property type="protein sequence ID" value="MFC3762290.1"/>
    <property type="molecule type" value="Genomic_DNA"/>
</dbReference>
<proteinExistence type="predicted"/>
<comment type="caution">
    <text evidence="1">The sequence shown here is derived from an EMBL/GenBank/DDBJ whole genome shotgun (WGS) entry which is preliminary data.</text>
</comment>
<reference evidence="2" key="1">
    <citation type="journal article" date="2019" name="Int. J. Syst. Evol. Microbiol.">
        <title>The Global Catalogue of Microorganisms (GCM) 10K type strain sequencing project: providing services to taxonomists for standard genome sequencing and annotation.</title>
        <authorList>
            <consortium name="The Broad Institute Genomics Platform"/>
            <consortium name="The Broad Institute Genome Sequencing Center for Infectious Disease"/>
            <person name="Wu L."/>
            <person name="Ma J."/>
        </authorList>
    </citation>
    <scope>NUCLEOTIDE SEQUENCE [LARGE SCALE GENOMIC DNA]</scope>
    <source>
        <strain evidence="2">CGMCC 4.7241</strain>
    </source>
</reference>